<evidence type="ECO:0000313" key="2">
    <source>
        <dbReference type="Proteomes" id="UP001359485"/>
    </source>
</evidence>
<name>A0ABR1AN55_POLSC</name>
<keyword evidence="2" id="KW-1185">Reference proteome</keyword>
<proteinExistence type="predicted"/>
<organism evidence="1 2">
    <name type="scientific">Polyplax serrata</name>
    <name type="common">Common mouse louse</name>
    <dbReference type="NCBI Taxonomy" id="468196"/>
    <lineage>
        <taxon>Eukaryota</taxon>
        <taxon>Metazoa</taxon>
        <taxon>Ecdysozoa</taxon>
        <taxon>Arthropoda</taxon>
        <taxon>Hexapoda</taxon>
        <taxon>Insecta</taxon>
        <taxon>Pterygota</taxon>
        <taxon>Neoptera</taxon>
        <taxon>Paraneoptera</taxon>
        <taxon>Psocodea</taxon>
        <taxon>Troctomorpha</taxon>
        <taxon>Phthiraptera</taxon>
        <taxon>Anoplura</taxon>
        <taxon>Polyplacidae</taxon>
        <taxon>Polyplax</taxon>
    </lineage>
</organism>
<accession>A0ABR1AN55</accession>
<dbReference type="Proteomes" id="UP001359485">
    <property type="component" value="Unassembled WGS sequence"/>
</dbReference>
<gene>
    <name evidence="1" type="ORF">RUM44_010776</name>
</gene>
<dbReference type="EMBL" id="JAWJWF010000046">
    <property type="protein sequence ID" value="KAK6623920.1"/>
    <property type="molecule type" value="Genomic_DNA"/>
</dbReference>
<comment type="caution">
    <text evidence="1">The sequence shown here is derived from an EMBL/GenBank/DDBJ whole genome shotgun (WGS) entry which is preliminary data.</text>
</comment>
<evidence type="ECO:0000313" key="1">
    <source>
        <dbReference type="EMBL" id="KAK6623920.1"/>
    </source>
</evidence>
<sequence>MMKSEKISEINTKKNSYGEFFKRKKIVKNGKSLEGLKGAEFEVPEAKGDHVDDLPEKDRRRKPKGRSFSFHCMADVCMRFMAKYGTALKAVPLHLCEVVRDFYLESLTEANVFCCEQVATVKEKQNTKK</sequence>
<protein>
    <submittedName>
        <fullName evidence="1">Uncharacterized protein</fullName>
    </submittedName>
</protein>
<reference evidence="1 2" key="1">
    <citation type="submission" date="2023-09" db="EMBL/GenBank/DDBJ databases">
        <title>Genomes of two closely related lineages of the louse Polyplax serrata with different host specificities.</title>
        <authorList>
            <person name="Martinu J."/>
            <person name="Tarabai H."/>
            <person name="Stefka J."/>
            <person name="Hypsa V."/>
        </authorList>
    </citation>
    <scope>NUCLEOTIDE SEQUENCE [LARGE SCALE GENOMIC DNA]</scope>
    <source>
        <strain evidence="1">98ZLc_SE</strain>
    </source>
</reference>